<name>A0A2M7H302_9BACT</name>
<comment type="caution">
    <text evidence="1">The sequence shown here is derived from an EMBL/GenBank/DDBJ whole genome shotgun (WGS) entry which is preliminary data.</text>
</comment>
<evidence type="ECO:0000313" key="2">
    <source>
        <dbReference type="Proteomes" id="UP000230292"/>
    </source>
</evidence>
<evidence type="ECO:0000313" key="1">
    <source>
        <dbReference type="EMBL" id="PIW36615.1"/>
    </source>
</evidence>
<dbReference type="Gene3D" id="3.40.50.450">
    <property type="match status" value="1"/>
</dbReference>
<proteinExistence type="predicted"/>
<sequence>MRIYLHDNKTQGRLERLCKRAGLEVLTHEEVMTRDTMPEGVNFFLDQVDALILEVTNPTQEIYFVLAQAMLTNKPTLCLYAKNQTPQELISYVKRRPAPRPIKTFSYTGATLIRSLTDFLIRQDPDQLEYDDIPSIKYTVRLTPKVDRYLKWISQQKKMNKADFLRDLLTTMAVEDPDFKDLKAPNSDTSAGK</sequence>
<organism evidence="1 2">
    <name type="scientific">Candidatus Kerfeldbacteria bacterium CG15_BIG_FIL_POST_REV_8_21_14_020_45_12</name>
    <dbReference type="NCBI Taxonomy" id="2014247"/>
    <lineage>
        <taxon>Bacteria</taxon>
        <taxon>Candidatus Kerfeldiibacteriota</taxon>
    </lineage>
</organism>
<gene>
    <name evidence="1" type="ORF">COW24_04370</name>
</gene>
<dbReference type="EMBL" id="PFGC01000045">
    <property type="protein sequence ID" value="PIW36615.1"/>
    <property type="molecule type" value="Genomic_DNA"/>
</dbReference>
<protein>
    <submittedName>
        <fullName evidence="1">Uncharacterized protein</fullName>
    </submittedName>
</protein>
<accession>A0A2M7H302</accession>
<dbReference type="Proteomes" id="UP000230292">
    <property type="component" value="Unassembled WGS sequence"/>
</dbReference>
<dbReference type="AlphaFoldDB" id="A0A2M7H302"/>
<reference evidence="1 2" key="1">
    <citation type="submission" date="2017-09" db="EMBL/GenBank/DDBJ databases">
        <title>Depth-based differentiation of microbial function through sediment-hosted aquifers and enrichment of novel symbionts in the deep terrestrial subsurface.</title>
        <authorList>
            <person name="Probst A.J."/>
            <person name="Ladd B."/>
            <person name="Jarett J.K."/>
            <person name="Geller-Mcgrath D.E."/>
            <person name="Sieber C.M."/>
            <person name="Emerson J.B."/>
            <person name="Anantharaman K."/>
            <person name="Thomas B.C."/>
            <person name="Malmstrom R."/>
            <person name="Stieglmeier M."/>
            <person name="Klingl A."/>
            <person name="Woyke T."/>
            <person name="Ryan C.M."/>
            <person name="Banfield J.F."/>
        </authorList>
    </citation>
    <scope>NUCLEOTIDE SEQUENCE [LARGE SCALE GENOMIC DNA]</scope>
    <source>
        <strain evidence="1">CG15_BIG_FIL_POST_REV_8_21_14_020_45_12</strain>
    </source>
</reference>